<sequence length="596" mass="66115">MTEALPEEKIYQGIPASSGYAIGRVCFVRQQESYYVEPVDGTIDPEDVTAEIQRFHHALDVARDEIRTLQSELRSKADARDVGIFDAQLLITDDQMLMREVGSLISDQLKPADYAFFKVVEKFVAAISVMPDSYIKERTADIRDVATRVLTHLQNRRGNGVQYDDQRIILAHELTPSDTAALDPKKVLGFAVETGSSTSHTAILARSLQLPAVVGISHEFFEAVHDGDMLVLDGYSGKLIIHPAHETEAEYRRKMEEALIFFHKLASEKRLSAETLDGFVLQLSGNIEKAEDVATIRQYGGCGVGLFRTEYLFMNSGGLPTEQQQYEIYRQTLEGMGHEPVVVRTLDIGGDKLDQALQRYAEPNPFLGLRGIRFCLRERPDILRTQLRALLRAGKHGNLKVMLPMVTCIEEILEVRALVAELVAELKKEGVEHSQTLQIGAMIETPAAALVASALAKTVDFFSIGTNDLVQYTLAVDRTNERLSYLYWPTHPSVLTLIANCIAVARRHNIWVSVCGQIAGDPTFTPLLVGLGVHELSMPPAMLGPVRRVIRKLKMSEAEQAAQTVLECETAEKALTISLEMLRRAAPEIAALIAPE</sequence>
<organism evidence="21">
    <name type="scientific">bioreactor metagenome</name>
    <dbReference type="NCBI Taxonomy" id="1076179"/>
    <lineage>
        <taxon>unclassified sequences</taxon>
        <taxon>metagenomes</taxon>
        <taxon>ecological metagenomes</taxon>
    </lineage>
</organism>
<dbReference type="Pfam" id="PF00391">
    <property type="entry name" value="PEP-utilizers"/>
    <property type="match status" value="1"/>
</dbReference>
<keyword evidence="11 21" id="KW-0808">Transferase</keyword>
<evidence type="ECO:0000259" key="20">
    <source>
        <dbReference type="Pfam" id="PF05524"/>
    </source>
</evidence>
<keyword evidence="9" id="KW-0963">Cytoplasm</keyword>
<reference evidence="21" key="1">
    <citation type="submission" date="2019-08" db="EMBL/GenBank/DDBJ databases">
        <authorList>
            <person name="Kucharzyk K."/>
            <person name="Murdoch R.W."/>
            <person name="Higgins S."/>
            <person name="Loffler F."/>
        </authorList>
    </citation>
    <scope>NUCLEOTIDE SEQUENCE</scope>
</reference>
<dbReference type="InterPro" id="IPR006318">
    <property type="entry name" value="PTS_EI-like"/>
</dbReference>
<dbReference type="Gene3D" id="3.50.30.10">
    <property type="entry name" value="Phosphohistidine domain"/>
    <property type="match status" value="1"/>
</dbReference>
<dbReference type="InterPro" id="IPR050499">
    <property type="entry name" value="PEP-utilizing_PTS_enzyme"/>
</dbReference>
<dbReference type="PROSITE" id="PS00742">
    <property type="entry name" value="PEP_ENZYMES_2"/>
    <property type="match status" value="1"/>
</dbReference>
<evidence type="ECO:0000256" key="9">
    <source>
        <dbReference type="ARBA" id="ARBA00022490"/>
    </source>
</evidence>
<dbReference type="GO" id="GO:0016301">
    <property type="term" value="F:kinase activity"/>
    <property type="evidence" value="ECO:0007669"/>
    <property type="project" value="UniProtKB-KW"/>
</dbReference>
<dbReference type="EMBL" id="VSSQ01003492">
    <property type="protein sequence ID" value="MPM20960.1"/>
    <property type="molecule type" value="Genomic_DNA"/>
</dbReference>
<dbReference type="InterPro" id="IPR000121">
    <property type="entry name" value="PEP_util_C"/>
</dbReference>
<comment type="function">
    <text evidence="3">General (non sugar-specific) component of the phosphoenolpyruvate-dependent sugar phosphotransferase system (sugar PTS). This major carbohydrate active-transport system catalyzes the phosphorylation of incoming sugar substrates concomitantly with their translocation across the cell membrane. Enzyme I transfers the phosphoryl group from phosphoenolpyruvate (PEP) to the phosphoryl carrier protein (HPr).</text>
</comment>
<dbReference type="Pfam" id="PF02896">
    <property type="entry name" value="PEP-utilizers_C"/>
    <property type="match status" value="1"/>
</dbReference>
<keyword evidence="12" id="KW-0598">Phosphotransferase system</keyword>
<dbReference type="NCBIfam" id="TIGR01417">
    <property type="entry name" value="PTS_I_fam"/>
    <property type="match status" value="1"/>
</dbReference>
<evidence type="ECO:0000256" key="11">
    <source>
        <dbReference type="ARBA" id="ARBA00022679"/>
    </source>
</evidence>
<evidence type="ECO:0000256" key="12">
    <source>
        <dbReference type="ARBA" id="ARBA00022683"/>
    </source>
</evidence>
<evidence type="ECO:0000256" key="13">
    <source>
        <dbReference type="ARBA" id="ARBA00022723"/>
    </source>
</evidence>
<dbReference type="InterPro" id="IPR036618">
    <property type="entry name" value="PtsI_HPr-bd_sf"/>
</dbReference>
<feature type="coiled-coil region" evidence="17">
    <location>
        <begin position="52"/>
        <end position="79"/>
    </location>
</feature>
<keyword evidence="14" id="KW-0418">Kinase</keyword>
<dbReference type="SUPFAM" id="SSF51621">
    <property type="entry name" value="Phosphoenolpyruvate/pyruvate domain"/>
    <property type="match status" value="1"/>
</dbReference>
<evidence type="ECO:0000256" key="4">
    <source>
        <dbReference type="ARBA" id="ARBA00004496"/>
    </source>
</evidence>
<dbReference type="InterPro" id="IPR024692">
    <property type="entry name" value="PTS_EI"/>
</dbReference>
<dbReference type="GO" id="GO:0008965">
    <property type="term" value="F:phosphoenolpyruvate-protein phosphotransferase activity"/>
    <property type="evidence" value="ECO:0007669"/>
    <property type="project" value="UniProtKB-EC"/>
</dbReference>
<accession>A0A644XXL6</accession>
<dbReference type="GO" id="GO:0046872">
    <property type="term" value="F:metal ion binding"/>
    <property type="evidence" value="ECO:0007669"/>
    <property type="project" value="UniProtKB-KW"/>
</dbReference>
<dbReference type="AlphaFoldDB" id="A0A644XXL6"/>
<evidence type="ECO:0000256" key="14">
    <source>
        <dbReference type="ARBA" id="ARBA00022777"/>
    </source>
</evidence>
<evidence type="ECO:0000256" key="2">
    <source>
        <dbReference type="ARBA" id="ARBA00001946"/>
    </source>
</evidence>
<proteinExistence type="inferred from homology"/>
<feature type="domain" description="Phosphotransferase system enzyme I N-terminal" evidence="20">
    <location>
        <begin position="12"/>
        <end position="138"/>
    </location>
</feature>
<evidence type="ECO:0000256" key="6">
    <source>
        <dbReference type="ARBA" id="ARBA00012232"/>
    </source>
</evidence>
<dbReference type="InterPro" id="IPR008279">
    <property type="entry name" value="PEP-util_enz_mobile_dom"/>
</dbReference>
<evidence type="ECO:0000256" key="5">
    <source>
        <dbReference type="ARBA" id="ARBA00007837"/>
    </source>
</evidence>
<gene>
    <name evidence="21" type="primary">ptsI_8</name>
    <name evidence="21" type="ORF">SDC9_67399</name>
</gene>
<evidence type="ECO:0000256" key="1">
    <source>
        <dbReference type="ARBA" id="ARBA00000683"/>
    </source>
</evidence>
<dbReference type="PANTHER" id="PTHR46244:SF3">
    <property type="entry name" value="PHOSPHOENOLPYRUVATE-PROTEIN PHOSPHOTRANSFERASE"/>
    <property type="match status" value="1"/>
</dbReference>
<dbReference type="InterPro" id="IPR023151">
    <property type="entry name" value="PEP_util_CS"/>
</dbReference>
<dbReference type="InterPro" id="IPR008731">
    <property type="entry name" value="PTS_EIN"/>
</dbReference>
<keyword evidence="10" id="KW-0762">Sugar transport</keyword>
<dbReference type="GO" id="GO:0009401">
    <property type="term" value="P:phosphoenolpyruvate-dependent sugar phosphotransferase system"/>
    <property type="evidence" value="ECO:0007669"/>
    <property type="project" value="UniProtKB-KW"/>
</dbReference>
<feature type="domain" description="PEP-utilising enzyme mobile" evidence="18">
    <location>
        <begin position="165"/>
        <end position="237"/>
    </location>
</feature>
<protein>
    <recommendedName>
        <fullName evidence="7">Phosphoenolpyruvate-protein phosphotransferase</fullName>
        <ecNumber evidence="6">2.7.3.9</ecNumber>
    </recommendedName>
    <alternativeName>
        <fullName evidence="16">Phosphotransferase system, enzyme I</fullName>
    </alternativeName>
</protein>
<evidence type="ECO:0000256" key="8">
    <source>
        <dbReference type="ARBA" id="ARBA00022448"/>
    </source>
</evidence>
<comment type="cofactor">
    <cofactor evidence="2">
        <name>Mg(2+)</name>
        <dbReference type="ChEBI" id="CHEBI:18420"/>
    </cofactor>
</comment>
<comment type="similarity">
    <text evidence="5">Belongs to the PEP-utilizing enzyme family.</text>
</comment>
<dbReference type="EC" id="2.7.3.9" evidence="6"/>
<feature type="domain" description="PEP-utilising enzyme C-terminal" evidence="19">
    <location>
        <begin position="266"/>
        <end position="554"/>
    </location>
</feature>
<dbReference type="PANTHER" id="PTHR46244">
    <property type="entry name" value="PHOSPHOENOLPYRUVATE-PROTEIN PHOSPHOTRANSFERASE"/>
    <property type="match status" value="1"/>
</dbReference>
<keyword evidence="21" id="KW-0670">Pyruvate</keyword>
<dbReference type="Gene3D" id="1.10.274.10">
    <property type="entry name" value="PtsI, HPr-binding domain"/>
    <property type="match status" value="1"/>
</dbReference>
<name>A0A644XXL6_9ZZZZ</name>
<dbReference type="PIRSF" id="PIRSF000732">
    <property type="entry name" value="PTS_enzyme_I"/>
    <property type="match status" value="1"/>
</dbReference>
<keyword evidence="15" id="KW-0460">Magnesium</keyword>
<dbReference type="SUPFAM" id="SSF47831">
    <property type="entry name" value="Enzyme I of the PEP:sugar phosphotransferase system HPr-binding (sub)domain"/>
    <property type="match status" value="1"/>
</dbReference>
<keyword evidence="8" id="KW-0813">Transport</keyword>
<evidence type="ECO:0000259" key="19">
    <source>
        <dbReference type="Pfam" id="PF02896"/>
    </source>
</evidence>
<dbReference type="InterPro" id="IPR040442">
    <property type="entry name" value="Pyrv_kinase-like_dom_sf"/>
</dbReference>
<evidence type="ECO:0000256" key="16">
    <source>
        <dbReference type="ARBA" id="ARBA00033235"/>
    </source>
</evidence>
<dbReference type="InterPro" id="IPR015813">
    <property type="entry name" value="Pyrv/PenolPyrv_kinase-like_dom"/>
</dbReference>
<dbReference type="Pfam" id="PF05524">
    <property type="entry name" value="PEP-utilisers_N"/>
    <property type="match status" value="1"/>
</dbReference>
<evidence type="ECO:0000256" key="10">
    <source>
        <dbReference type="ARBA" id="ARBA00022597"/>
    </source>
</evidence>
<evidence type="ECO:0000313" key="21">
    <source>
        <dbReference type="EMBL" id="MPM20960.1"/>
    </source>
</evidence>
<dbReference type="PRINTS" id="PR01736">
    <property type="entry name" value="PHPHTRNFRASE"/>
</dbReference>
<dbReference type="Gene3D" id="3.20.20.60">
    <property type="entry name" value="Phosphoenolpyruvate-binding domains"/>
    <property type="match status" value="1"/>
</dbReference>
<evidence type="ECO:0000256" key="3">
    <source>
        <dbReference type="ARBA" id="ARBA00002728"/>
    </source>
</evidence>
<comment type="caution">
    <text evidence="21">The sequence shown here is derived from an EMBL/GenBank/DDBJ whole genome shotgun (WGS) entry which is preliminary data.</text>
</comment>
<dbReference type="SUPFAM" id="SSF52009">
    <property type="entry name" value="Phosphohistidine domain"/>
    <property type="match status" value="1"/>
</dbReference>
<comment type="subcellular location">
    <subcellularLocation>
        <location evidence="4">Cytoplasm</location>
    </subcellularLocation>
</comment>
<evidence type="ECO:0000256" key="17">
    <source>
        <dbReference type="SAM" id="Coils"/>
    </source>
</evidence>
<dbReference type="InterPro" id="IPR036637">
    <property type="entry name" value="Phosphohistidine_dom_sf"/>
</dbReference>
<dbReference type="GO" id="GO:0005737">
    <property type="term" value="C:cytoplasm"/>
    <property type="evidence" value="ECO:0007669"/>
    <property type="project" value="UniProtKB-SubCell"/>
</dbReference>
<keyword evidence="13" id="KW-0479">Metal-binding</keyword>
<evidence type="ECO:0000256" key="15">
    <source>
        <dbReference type="ARBA" id="ARBA00022842"/>
    </source>
</evidence>
<evidence type="ECO:0000259" key="18">
    <source>
        <dbReference type="Pfam" id="PF00391"/>
    </source>
</evidence>
<evidence type="ECO:0000256" key="7">
    <source>
        <dbReference type="ARBA" id="ARBA00016544"/>
    </source>
</evidence>
<comment type="catalytic activity">
    <reaction evidence="1">
        <text>L-histidyl-[protein] + phosphoenolpyruvate = N(pros)-phospho-L-histidyl-[protein] + pyruvate</text>
        <dbReference type="Rhea" id="RHEA:23880"/>
        <dbReference type="Rhea" id="RHEA-COMP:9745"/>
        <dbReference type="Rhea" id="RHEA-COMP:9746"/>
        <dbReference type="ChEBI" id="CHEBI:15361"/>
        <dbReference type="ChEBI" id="CHEBI:29979"/>
        <dbReference type="ChEBI" id="CHEBI:58702"/>
        <dbReference type="ChEBI" id="CHEBI:64837"/>
        <dbReference type="EC" id="2.7.3.9"/>
    </reaction>
</comment>
<keyword evidence="17" id="KW-0175">Coiled coil</keyword>